<keyword evidence="3" id="KW-1185">Reference proteome</keyword>
<protein>
    <recommendedName>
        <fullName evidence="4">FBD domain-containing protein</fullName>
    </recommendedName>
</protein>
<feature type="chain" id="PRO_5040392504" description="FBD domain-containing protein" evidence="1">
    <location>
        <begin position="29"/>
        <end position="322"/>
    </location>
</feature>
<dbReference type="EMBL" id="NBSK02000004">
    <property type="protein sequence ID" value="KAJ0213014.1"/>
    <property type="molecule type" value="Genomic_DNA"/>
</dbReference>
<organism evidence="2 3">
    <name type="scientific">Lactuca sativa</name>
    <name type="common">Garden lettuce</name>
    <dbReference type="NCBI Taxonomy" id="4236"/>
    <lineage>
        <taxon>Eukaryota</taxon>
        <taxon>Viridiplantae</taxon>
        <taxon>Streptophyta</taxon>
        <taxon>Embryophyta</taxon>
        <taxon>Tracheophyta</taxon>
        <taxon>Spermatophyta</taxon>
        <taxon>Magnoliopsida</taxon>
        <taxon>eudicotyledons</taxon>
        <taxon>Gunneridae</taxon>
        <taxon>Pentapetalae</taxon>
        <taxon>asterids</taxon>
        <taxon>campanulids</taxon>
        <taxon>Asterales</taxon>
        <taxon>Asteraceae</taxon>
        <taxon>Cichorioideae</taxon>
        <taxon>Cichorieae</taxon>
        <taxon>Lactucinae</taxon>
        <taxon>Lactuca</taxon>
    </lineage>
</organism>
<feature type="signal peptide" evidence="1">
    <location>
        <begin position="1"/>
        <end position="28"/>
    </location>
</feature>
<evidence type="ECO:0000256" key="1">
    <source>
        <dbReference type="SAM" id="SignalP"/>
    </source>
</evidence>
<keyword evidence="1" id="KW-0732">Signal</keyword>
<evidence type="ECO:0008006" key="4">
    <source>
        <dbReference type="Google" id="ProtNLM"/>
    </source>
</evidence>
<gene>
    <name evidence="2" type="ORF">LSAT_V11C400217360</name>
</gene>
<proteinExistence type="predicted"/>
<reference evidence="2 3" key="1">
    <citation type="journal article" date="2017" name="Nat. Commun.">
        <title>Genome assembly with in vitro proximity ligation data and whole-genome triplication in lettuce.</title>
        <authorList>
            <person name="Reyes-Chin-Wo S."/>
            <person name="Wang Z."/>
            <person name="Yang X."/>
            <person name="Kozik A."/>
            <person name="Arikit S."/>
            <person name="Song C."/>
            <person name="Xia L."/>
            <person name="Froenicke L."/>
            <person name="Lavelle D.O."/>
            <person name="Truco M.J."/>
            <person name="Xia R."/>
            <person name="Zhu S."/>
            <person name="Xu C."/>
            <person name="Xu H."/>
            <person name="Xu X."/>
            <person name="Cox K."/>
            <person name="Korf I."/>
            <person name="Meyers B.C."/>
            <person name="Michelmore R.W."/>
        </authorList>
    </citation>
    <scope>NUCLEOTIDE SEQUENCE [LARGE SCALE GENOMIC DNA]</scope>
    <source>
        <strain evidence="3">cv. Salinas</strain>
        <tissue evidence="2">Seedlings</tissue>
    </source>
</reference>
<name>A0A9R1VWW0_LACSA</name>
<accession>A0A9R1VWW0</accession>
<sequence>MVGVALLKIIYWLRKISLSALGLICAQAFQETHSVHNIGLDGWQSTSLEICDVPNLGVFSYNLFHSARLWDPHPLPFNSNAHSISLGSNMTHLMLGGEIADNASLDMIKSGFPFLKCLTLHLSSWMLGSFHFTCASIKRLSLQSCLESLIDVQAHALKLFFFDFDGDTLPSLLFPDSSLLHIDLSLDLDLPVDVDFFLKLREAPALLHKCDLHITSGNNSKLPFDIDIEDLRTRLLFPPATNVQKFEFQTVEDECLSDRSPLFDAFFEIFHPKHVYANRDMMDEYNNLFCRLMLNEMMTGTTFWSHHLKDVQIIRHKKWETL</sequence>
<comment type="caution">
    <text evidence="2">The sequence shown here is derived from an EMBL/GenBank/DDBJ whole genome shotgun (WGS) entry which is preliminary data.</text>
</comment>
<evidence type="ECO:0000313" key="2">
    <source>
        <dbReference type="EMBL" id="KAJ0213014.1"/>
    </source>
</evidence>
<dbReference type="Proteomes" id="UP000235145">
    <property type="component" value="Unassembled WGS sequence"/>
</dbReference>
<dbReference type="AlphaFoldDB" id="A0A9R1VWW0"/>
<evidence type="ECO:0000313" key="3">
    <source>
        <dbReference type="Proteomes" id="UP000235145"/>
    </source>
</evidence>